<dbReference type="InterPro" id="IPR002401">
    <property type="entry name" value="Cyt_P450_E_grp-I"/>
</dbReference>
<keyword evidence="11" id="KW-0812">Transmembrane</keyword>
<keyword evidence="8 10" id="KW-0503">Monooxygenase</keyword>
<evidence type="ECO:0000256" key="2">
    <source>
        <dbReference type="ARBA" id="ARBA00005179"/>
    </source>
</evidence>
<comment type="similarity">
    <text evidence="3 10">Belongs to the cytochrome P450 family.</text>
</comment>
<keyword evidence="13" id="KW-1185">Reference proteome</keyword>
<dbReference type="PROSITE" id="PS00086">
    <property type="entry name" value="CYTOCHROME_P450"/>
    <property type="match status" value="1"/>
</dbReference>
<evidence type="ECO:0000256" key="1">
    <source>
        <dbReference type="ARBA" id="ARBA00001971"/>
    </source>
</evidence>
<name>A0A167R920_CALVF</name>
<gene>
    <name evidence="12" type="ORF">CALVIDRAFT_594874</name>
</gene>
<keyword evidence="11" id="KW-0472">Membrane</keyword>
<proteinExistence type="inferred from homology"/>
<evidence type="ECO:0000256" key="7">
    <source>
        <dbReference type="ARBA" id="ARBA00023004"/>
    </source>
</evidence>
<dbReference type="Gene3D" id="1.10.630.10">
    <property type="entry name" value="Cytochrome P450"/>
    <property type="match status" value="1"/>
</dbReference>
<evidence type="ECO:0000256" key="8">
    <source>
        <dbReference type="ARBA" id="ARBA00023033"/>
    </source>
</evidence>
<dbReference type="STRING" id="1330018.A0A167R920"/>
<keyword evidence="11" id="KW-1133">Transmembrane helix</keyword>
<dbReference type="PRINTS" id="PR00385">
    <property type="entry name" value="P450"/>
</dbReference>
<dbReference type="AlphaFoldDB" id="A0A167R920"/>
<dbReference type="GO" id="GO:0020037">
    <property type="term" value="F:heme binding"/>
    <property type="evidence" value="ECO:0007669"/>
    <property type="project" value="InterPro"/>
</dbReference>
<dbReference type="EMBL" id="KV417268">
    <property type="protein sequence ID" value="KZP00682.1"/>
    <property type="molecule type" value="Genomic_DNA"/>
</dbReference>
<evidence type="ECO:0000256" key="5">
    <source>
        <dbReference type="ARBA" id="ARBA00022723"/>
    </source>
</evidence>
<dbReference type="Proteomes" id="UP000076738">
    <property type="component" value="Unassembled WGS sequence"/>
</dbReference>
<keyword evidence="5 9" id="KW-0479">Metal-binding</keyword>
<dbReference type="InterPro" id="IPR017972">
    <property type="entry name" value="Cyt_P450_CS"/>
</dbReference>
<dbReference type="Pfam" id="PF00067">
    <property type="entry name" value="p450"/>
    <property type="match status" value="2"/>
</dbReference>
<dbReference type="OrthoDB" id="1470350at2759"/>
<keyword evidence="7 9" id="KW-0408">Iron</keyword>
<dbReference type="GO" id="GO:0004497">
    <property type="term" value="F:monooxygenase activity"/>
    <property type="evidence" value="ECO:0007669"/>
    <property type="project" value="UniProtKB-KW"/>
</dbReference>
<keyword evidence="4 9" id="KW-0349">Heme</keyword>
<dbReference type="GO" id="GO:0016705">
    <property type="term" value="F:oxidoreductase activity, acting on paired donors, with incorporation or reduction of molecular oxygen"/>
    <property type="evidence" value="ECO:0007669"/>
    <property type="project" value="InterPro"/>
</dbReference>
<dbReference type="InterPro" id="IPR001128">
    <property type="entry name" value="Cyt_P450"/>
</dbReference>
<evidence type="ECO:0000256" key="11">
    <source>
        <dbReference type="SAM" id="Phobius"/>
    </source>
</evidence>
<accession>A0A167R920</accession>
<dbReference type="InterPro" id="IPR050121">
    <property type="entry name" value="Cytochrome_P450_monoxygenase"/>
</dbReference>
<comment type="cofactor">
    <cofactor evidence="1 9">
        <name>heme</name>
        <dbReference type="ChEBI" id="CHEBI:30413"/>
    </cofactor>
</comment>
<reference evidence="12 13" key="1">
    <citation type="journal article" date="2016" name="Mol. Biol. Evol.">
        <title>Comparative Genomics of Early-Diverging Mushroom-Forming Fungi Provides Insights into the Origins of Lignocellulose Decay Capabilities.</title>
        <authorList>
            <person name="Nagy L.G."/>
            <person name="Riley R."/>
            <person name="Tritt A."/>
            <person name="Adam C."/>
            <person name="Daum C."/>
            <person name="Floudas D."/>
            <person name="Sun H."/>
            <person name="Yadav J.S."/>
            <person name="Pangilinan J."/>
            <person name="Larsson K.H."/>
            <person name="Matsuura K."/>
            <person name="Barry K."/>
            <person name="Labutti K."/>
            <person name="Kuo R."/>
            <person name="Ohm R.A."/>
            <person name="Bhattacharya S.S."/>
            <person name="Shirouzu T."/>
            <person name="Yoshinaga Y."/>
            <person name="Martin F.M."/>
            <person name="Grigoriev I.V."/>
            <person name="Hibbett D.S."/>
        </authorList>
    </citation>
    <scope>NUCLEOTIDE SEQUENCE [LARGE SCALE GENOMIC DNA]</scope>
    <source>
        <strain evidence="12 13">TUFC12733</strain>
    </source>
</reference>
<dbReference type="InterPro" id="IPR036396">
    <property type="entry name" value="Cyt_P450_sf"/>
</dbReference>
<sequence>MPAGIIPLDLTSLLILATPSIVVLVFLWIAVQYLTVKEVVSLHELPGPPGGWYSPVGHLPQLLDPDVSPQTHEAWVARYGPNFQTFGFGPWDRRLFSLDPAVIKYVLDHQEKYQKGWQARSYVDQAIGDGGLVMAEGGIHRVMRRILQPVFSKKNLDALSPISSLKARELCSILRSLSSHEQTVDVVPHLTRATFDVIGLAGFGYSFEALRGEEDPLYVAFQRLFGSISGFTVRMYLGIYFPWLDEHFPDERVKTIRESRDVIDNTVKRWIQERQAEIGGEKASARADNSPKDLLTLMIQEIVSTAPKTAMVDDLVIAQVNTFLMAGSETTSLTIAWALYYLSTHPNVQSALREECLAIDPDAPNAFVEGIDRLALLEKVVRETLRLTPAVHSTFRQAVEDDIIPLSPPAMGLEAAGRRQGPTGISIRKGQYVHVPFEGLNTLKSVWGEDAHEFRPARWDRLMFSDRDAECEKRGLFGKEEKGRTAWKTWAGLMSFSTGPKACVGMRFALIEIKIFLFHLVREFEFSCPKPIVKRNAMVVRPIVDGENEKGQQLPLLIRPVERH</sequence>
<dbReference type="GO" id="GO:0005506">
    <property type="term" value="F:iron ion binding"/>
    <property type="evidence" value="ECO:0007669"/>
    <property type="project" value="InterPro"/>
</dbReference>
<evidence type="ECO:0000256" key="9">
    <source>
        <dbReference type="PIRSR" id="PIRSR602401-1"/>
    </source>
</evidence>
<evidence type="ECO:0000256" key="10">
    <source>
        <dbReference type="RuleBase" id="RU000461"/>
    </source>
</evidence>
<evidence type="ECO:0000313" key="12">
    <source>
        <dbReference type="EMBL" id="KZP00682.1"/>
    </source>
</evidence>
<evidence type="ECO:0000256" key="4">
    <source>
        <dbReference type="ARBA" id="ARBA00022617"/>
    </source>
</evidence>
<dbReference type="PRINTS" id="PR00463">
    <property type="entry name" value="EP450I"/>
</dbReference>
<comment type="pathway">
    <text evidence="2">Secondary metabolite biosynthesis.</text>
</comment>
<evidence type="ECO:0000256" key="6">
    <source>
        <dbReference type="ARBA" id="ARBA00023002"/>
    </source>
</evidence>
<dbReference type="SUPFAM" id="SSF48264">
    <property type="entry name" value="Cytochrome P450"/>
    <property type="match status" value="1"/>
</dbReference>
<organism evidence="12 13">
    <name type="scientific">Calocera viscosa (strain TUFC12733)</name>
    <dbReference type="NCBI Taxonomy" id="1330018"/>
    <lineage>
        <taxon>Eukaryota</taxon>
        <taxon>Fungi</taxon>
        <taxon>Dikarya</taxon>
        <taxon>Basidiomycota</taxon>
        <taxon>Agaricomycotina</taxon>
        <taxon>Dacrymycetes</taxon>
        <taxon>Dacrymycetales</taxon>
        <taxon>Dacrymycetaceae</taxon>
        <taxon>Calocera</taxon>
    </lineage>
</organism>
<protein>
    <submittedName>
        <fullName evidence="12">Cytochrome P450</fullName>
    </submittedName>
</protein>
<feature type="binding site" description="axial binding residue" evidence="9">
    <location>
        <position position="503"/>
    </location>
    <ligand>
        <name>heme</name>
        <dbReference type="ChEBI" id="CHEBI:30413"/>
    </ligand>
    <ligandPart>
        <name>Fe</name>
        <dbReference type="ChEBI" id="CHEBI:18248"/>
    </ligandPart>
</feature>
<evidence type="ECO:0000313" key="13">
    <source>
        <dbReference type="Proteomes" id="UP000076738"/>
    </source>
</evidence>
<feature type="transmembrane region" description="Helical" evidence="11">
    <location>
        <begin position="12"/>
        <end position="31"/>
    </location>
</feature>
<evidence type="ECO:0000256" key="3">
    <source>
        <dbReference type="ARBA" id="ARBA00010617"/>
    </source>
</evidence>
<dbReference type="PANTHER" id="PTHR24305">
    <property type="entry name" value="CYTOCHROME P450"/>
    <property type="match status" value="1"/>
</dbReference>
<dbReference type="PANTHER" id="PTHR24305:SF166">
    <property type="entry name" value="CYTOCHROME P450 12A4, MITOCHONDRIAL-RELATED"/>
    <property type="match status" value="1"/>
</dbReference>
<keyword evidence="6 10" id="KW-0560">Oxidoreductase</keyword>